<dbReference type="Proteomes" id="UP000887565">
    <property type="component" value="Unplaced"/>
</dbReference>
<dbReference type="WBParaSite" id="nRc.2.0.1.t48092-RA">
    <property type="protein sequence ID" value="nRc.2.0.1.t48092-RA"/>
    <property type="gene ID" value="nRc.2.0.1.g48092"/>
</dbReference>
<sequence>MNCEHLETEFENHSEKSCGSAVSSPSSSNQIRCFYYYKFAQVYVFYRFLVTRNFSISRDGGVSCSMTSS</sequence>
<evidence type="ECO:0000313" key="3">
    <source>
        <dbReference type="WBParaSite" id="nRc.2.0.1.t48092-RA"/>
    </source>
</evidence>
<dbReference type="AlphaFoldDB" id="A0A915LB72"/>
<feature type="compositionally biased region" description="Basic and acidic residues" evidence="1">
    <location>
        <begin position="1"/>
        <end position="16"/>
    </location>
</feature>
<feature type="region of interest" description="Disordered" evidence="1">
    <location>
        <begin position="1"/>
        <end position="28"/>
    </location>
</feature>
<accession>A0A915LB72</accession>
<feature type="compositionally biased region" description="Low complexity" evidence="1">
    <location>
        <begin position="17"/>
        <end position="28"/>
    </location>
</feature>
<keyword evidence="2" id="KW-1185">Reference proteome</keyword>
<name>A0A915LB72_ROMCU</name>
<organism evidence="2 3">
    <name type="scientific">Romanomermis culicivorax</name>
    <name type="common">Nematode worm</name>
    <dbReference type="NCBI Taxonomy" id="13658"/>
    <lineage>
        <taxon>Eukaryota</taxon>
        <taxon>Metazoa</taxon>
        <taxon>Ecdysozoa</taxon>
        <taxon>Nematoda</taxon>
        <taxon>Enoplea</taxon>
        <taxon>Dorylaimia</taxon>
        <taxon>Mermithida</taxon>
        <taxon>Mermithoidea</taxon>
        <taxon>Mermithidae</taxon>
        <taxon>Romanomermis</taxon>
    </lineage>
</organism>
<evidence type="ECO:0000256" key="1">
    <source>
        <dbReference type="SAM" id="MobiDB-lite"/>
    </source>
</evidence>
<proteinExistence type="predicted"/>
<reference evidence="3" key="1">
    <citation type="submission" date="2022-11" db="UniProtKB">
        <authorList>
            <consortium name="WormBaseParasite"/>
        </authorList>
    </citation>
    <scope>IDENTIFICATION</scope>
</reference>
<evidence type="ECO:0000313" key="2">
    <source>
        <dbReference type="Proteomes" id="UP000887565"/>
    </source>
</evidence>
<protein>
    <submittedName>
        <fullName evidence="3">Uncharacterized protein</fullName>
    </submittedName>
</protein>